<keyword evidence="3" id="KW-1185">Reference proteome</keyword>
<name>A0A402A2C6_9CHLR</name>
<dbReference type="Gene3D" id="3.90.1200.10">
    <property type="match status" value="1"/>
</dbReference>
<dbReference type="InterPro" id="IPR002575">
    <property type="entry name" value="Aminoglycoside_PTrfase"/>
</dbReference>
<sequence>MHEQKIIQRCRQAGLGHPSGSPESITGGLLHLLWKVRTEQGSFAMKVLNPEIMQRPGVRATYELSEEAASAFAEAGIPAVTALSISGKYVQELAGSSCLIFPWIEGNTHSSQATPPDQAYQIGFLLGQMHKMNIHMPKMQPLQIERLLEQRWASIIDNLETKDTIWAREVQQAYPEILEWIALFNRSVPALTSMQVISHRDLDQKNVLWQDAQTPWLIDWEAAGYINPTFEIVDAALNWSGVTSGVVVEQSFRAVLEGYHVAGGKLVIDAEDALAGSSGNWLRWLYYNLRRASGRLSVSVAEQELGIGEVLKTLATLRLLVAHREDWAQWARE</sequence>
<dbReference type="EMBL" id="BIFR01000001">
    <property type="protein sequence ID" value="GCE13151.1"/>
    <property type="molecule type" value="Genomic_DNA"/>
</dbReference>
<comment type="caution">
    <text evidence="2">The sequence shown here is derived from an EMBL/GenBank/DDBJ whole genome shotgun (WGS) entry which is preliminary data.</text>
</comment>
<evidence type="ECO:0000313" key="3">
    <source>
        <dbReference type="Proteomes" id="UP000287352"/>
    </source>
</evidence>
<reference evidence="3" key="1">
    <citation type="submission" date="2018-12" db="EMBL/GenBank/DDBJ databases">
        <title>Tengunoibacter tsumagoiensis gen. nov., sp. nov., Dictyobacter kobayashii sp. nov., D. alpinus sp. nov., and D. joshuensis sp. nov. and description of Dictyobacteraceae fam. nov. within the order Ktedonobacterales isolated from Tengu-no-mugimeshi.</title>
        <authorList>
            <person name="Wang C.M."/>
            <person name="Zheng Y."/>
            <person name="Sakai Y."/>
            <person name="Toyoda A."/>
            <person name="Minakuchi Y."/>
            <person name="Abe K."/>
            <person name="Yokota A."/>
            <person name="Yabe S."/>
        </authorList>
    </citation>
    <scope>NUCLEOTIDE SEQUENCE [LARGE SCALE GENOMIC DNA]</scope>
    <source>
        <strain evidence="3">Uno3</strain>
    </source>
</reference>
<dbReference type="InterPro" id="IPR011009">
    <property type="entry name" value="Kinase-like_dom_sf"/>
</dbReference>
<dbReference type="AlphaFoldDB" id="A0A402A2C6"/>
<evidence type="ECO:0000259" key="1">
    <source>
        <dbReference type="Pfam" id="PF01636"/>
    </source>
</evidence>
<dbReference type="OrthoDB" id="2352890at2"/>
<feature type="domain" description="Aminoglycoside phosphotransferase" evidence="1">
    <location>
        <begin position="25"/>
        <end position="260"/>
    </location>
</feature>
<dbReference type="SUPFAM" id="SSF56112">
    <property type="entry name" value="Protein kinase-like (PK-like)"/>
    <property type="match status" value="1"/>
</dbReference>
<dbReference type="Pfam" id="PF01636">
    <property type="entry name" value="APH"/>
    <property type="match status" value="1"/>
</dbReference>
<protein>
    <recommendedName>
        <fullName evidence="1">Aminoglycoside phosphotransferase domain-containing protein</fullName>
    </recommendedName>
</protein>
<evidence type="ECO:0000313" key="2">
    <source>
        <dbReference type="EMBL" id="GCE13151.1"/>
    </source>
</evidence>
<organism evidence="2 3">
    <name type="scientific">Tengunoibacter tsumagoiensis</name>
    <dbReference type="NCBI Taxonomy" id="2014871"/>
    <lineage>
        <taxon>Bacteria</taxon>
        <taxon>Bacillati</taxon>
        <taxon>Chloroflexota</taxon>
        <taxon>Ktedonobacteria</taxon>
        <taxon>Ktedonobacterales</taxon>
        <taxon>Dictyobacteraceae</taxon>
        <taxon>Tengunoibacter</taxon>
    </lineage>
</organism>
<proteinExistence type="predicted"/>
<gene>
    <name evidence="2" type="ORF">KTT_30100</name>
</gene>
<accession>A0A402A2C6</accession>
<dbReference type="RefSeq" id="WP_126580704.1">
    <property type="nucleotide sequence ID" value="NZ_BIFR01000001.1"/>
</dbReference>
<dbReference type="Proteomes" id="UP000287352">
    <property type="component" value="Unassembled WGS sequence"/>
</dbReference>